<dbReference type="PRINTS" id="PR00962">
    <property type="entry name" value="LETHAL2GIANT"/>
</dbReference>
<dbReference type="GO" id="GO:0008593">
    <property type="term" value="P:regulation of Notch signaling pathway"/>
    <property type="evidence" value="ECO:0007669"/>
    <property type="project" value="TreeGrafter"/>
</dbReference>
<dbReference type="GO" id="GO:0030864">
    <property type="term" value="C:cortical actin cytoskeleton"/>
    <property type="evidence" value="ECO:0007669"/>
    <property type="project" value="TreeGrafter"/>
</dbReference>
<name>A0A820YQS6_9BILA</name>
<dbReference type="GO" id="GO:0005886">
    <property type="term" value="C:plasma membrane"/>
    <property type="evidence" value="ECO:0007669"/>
    <property type="project" value="TreeGrafter"/>
</dbReference>
<dbReference type="Pfam" id="PF08366">
    <property type="entry name" value="LLGL"/>
    <property type="match status" value="1"/>
</dbReference>
<dbReference type="GO" id="GO:0019905">
    <property type="term" value="F:syntaxin binding"/>
    <property type="evidence" value="ECO:0007669"/>
    <property type="project" value="TreeGrafter"/>
</dbReference>
<dbReference type="GO" id="GO:0006893">
    <property type="term" value="P:Golgi to plasma membrane transport"/>
    <property type="evidence" value="ECO:0007669"/>
    <property type="project" value="TreeGrafter"/>
</dbReference>
<comment type="similarity">
    <text evidence="1">Belongs to the WD repeat L(2)GL family.</text>
</comment>
<protein>
    <recommendedName>
        <fullName evidence="5">Lethal giant larvae homologue 2 domain-containing protein</fullName>
    </recommendedName>
</protein>
<dbReference type="GO" id="GO:0032878">
    <property type="term" value="P:regulation of establishment or maintenance of cell polarity"/>
    <property type="evidence" value="ECO:0007669"/>
    <property type="project" value="TreeGrafter"/>
</dbReference>
<dbReference type="GO" id="GO:0051294">
    <property type="term" value="P:establishment of spindle orientation"/>
    <property type="evidence" value="ECO:0007669"/>
    <property type="project" value="TreeGrafter"/>
</dbReference>
<evidence type="ECO:0000256" key="4">
    <source>
        <dbReference type="ARBA" id="ARBA00022737"/>
    </source>
</evidence>
<comment type="caution">
    <text evidence="6">The sequence shown here is derived from an EMBL/GenBank/DDBJ whole genome shotgun (WGS) entry which is preliminary data.</text>
</comment>
<dbReference type="PANTHER" id="PTHR10241">
    <property type="entry name" value="LETHAL 2 GIANT LARVAE PROTEIN"/>
    <property type="match status" value="1"/>
</dbReference>
<reference evidence="6" key="1">
    <citation type="submission" date="2021-02" db="EMBL/GenBank/DDBJ databases">
        <authorList>
            <person name="Nowell W R."/>
        </authorList>
    </citation>
    <scope>NUCLEOTIDE SEQUENCE</scope>
</reference>
<dbReference type="PANTHER" id="PTHR10241:SF29">
    <property type="entry name" value="LETHAL(2) GIANT LARVAE PROTEIN"/>
    <property type="match status" value="1"/>
</dbReference>
<dbReference type="GO" id="GO:0030866">
    <property type="term" value="P:cortical actin cytoskeleton organization"/>
    <property type="evidence" value="ECO:0007669"/>
    <property type="project" value="TreeGrafter"/>
</dbReference>
<sequence>MFKFKLGHKQPEENETRRRLQKELFGLNKICVRGFPSRPSSLAYDAQLKLIAIGTHAGEIRIYGQPNFQLSYSLDPNQSSSIRKLIFLDGVGRLLVLTVDGYLHLLEINNYNPSINDFSSNSTVRIDRTGTSSEDDSIVLKNTQTICLLRNHSSLLIGLNDGNIHSFNIENFSLNTDPIISTDIIERTIVEYCSGRIIHPGPVQSIIQHPINEDKILIGYKNTLIVHWDLPSNSHDRTYIYKQEVESVCWYNKGMNFATCHNNGSYALWDAKQQLNIVETEKIPYGPYPCTPMTKICVKTLRNGDPLIIFAGGLPRSSYSNKHCVSCLSENEHDHNNERARHVTFDFTTPVIDFFTIDKLSNDGCRDDPQSLVILLNEEIVVIDLITDSWPCYHLPYLNSIHASPVICTTLACNVNPQFYKKLVNYATIQLDDYTDRTGLYDPYCDDPRLAIQKLSLCTNTDALIIAGTAGQVLTFEFSADSSDVNIATTTVNLLDGCESFVWKGHEEMKTRQTFIPSGLVLTSLVQLYPPAAVSALALCSDIQTYAVGTAHGFTIFNYKQNRILAAKCTLDPNALGNTSAVPSSTGESTLIRGRSLKKSLRESFRRLRKGRTIKKATMMLTPKRTDENNPLFSTNMHLEEIIRVPVERQVEFREFKPVDDQVASMVRCLYFAKTYLNSVNDRTRSLWAGTNGGHVYVYSITGSEPQSINTLTNGTPIATDQTSICSMAKEIRLKHKAPVLSIVVLDAFNQPIGQGSSISTLESISTTSNVPVSTPSQPENISQVSSTPFNSHKVLICSEEQFKVFTLPNLKPYCKFKLTATEGTRVRKVNINQFSLKTDHVNESHSESCLVCLDNMGQISIYTLPTLRRQILFSCIKASDINALSSVQFSPFAHALYLQSSSELVQVTFSPQTILPYSMSITYDKIQRKTIQRSDLEKPVRPMSPEKTLSNGNGIEAHLSSVKIK</sequence>
<evidence type="ECO:0000313" key="7">
    <source>
        <dbReference type="Proteomes" id="UP000663848"/>
    </source>
</evidence>
<gene>
    <name evidence="6" type="ORF">QYT958_LOCUS8355</name>
</gene>
<evidence type="ECO:0000313" key="6">
    <source>
        <dbReference type="EMBL" id="CAF4551753.1"/>
    </source>
</evidence>
<dbReference type="Proteomes" id="UP000663848">
    <property type="component" value="Unassembled WGS sequence"/>
</dbReference>
<evidence type="ECO:0000256" key="2">
    <source>
        <dbReference type="ARBA" id="ARBA00022483"/>
    </source>
</evidence>
<evidence type="ECO:0000256" key="1">
    <source>
        <dbReference type="ARBA" id="ARBA00008070"/>
    </source>
</evidence>
<dbReference type="Gene3D" id="2.130.10.10">
    <property type="entry name" value="YVTN repeat-like/Quinoprotein amine dehydrogenase"/>
    <property type="match status" value="3"/>
</dbReference>
<dbReference type="SUPFAM" id="SSF50978">
    <property type="entry name" value="WD40 repeat-like"/>
    <property type="match status" value="2"/>
</dbReference>
<dbReference type="InterPro" id="IPR013577">
    <property type="entry name" value="LLGL2"/>
</dbReference>
<dbReference type="EMBL" id="CAJOBR010000835">
    <property type="protein sequence ID" value="CAF4551753.1"/>
    <property type="molecule type" value="Genomic_DNA"/>
</dbReference>
<proteinExistence type="inferred from homology"/>
<dbReference type="GO" id="GO:0005096">
    <property type="term" value="F:GTPase activator activity"/>
    <property type="evidence" value="ECO:0007669"/>
    <property type="project" value="TreeGrafter"/>
</dbReference>
<dbReference type="GO" id="GO:0006887">
    <property type="term" value="P:exocytosis"/>
    <property type="evidence" value="ECO:0007669"/>
    <property type="project" value="UniProtKB-KW"/>
</dbReference>
<dbReference type="InterPro" id="IPR000664">
    <property type="entry name" value="Lethal2_giant"/>
</dbReference>
<dbReference type="InterPro" id="IPR015943">
    <property type="entry name" value="WD40/YVTN_repeat-like_dom_sf"/>
</dbReference>
<evidence type="ECO:0000256" key="3">
    <source>
        <dbReference type="ARBA" id="ARBA00022574"/>
    </source>
</evidence>
<dbReference type="AlphaFoldDB" id="A0A820YQS6"/>
<feature type="domain" description="Lethal giant larvae homologue 2" evidence="5">
    <location>
        <begin position="282"/>
        <end position="391"/>
    </location>
</feature>
<keyword evidence="3" id="KW-0853">WD repeat</keyword>
<dbReference type="GO" id="GO:0045159">
    <property type="term" value="F:myosin II binding"/>
    <property type="evidence" value="ECO:0007669"/>
    <property type="project" value="TreeGrafter"/>
</dbReference>
<keyword evidence="4" id="KW-0677">Repeat</keyword>
<dbReference type="InterPro" id="IPR036322">
    <property type="entry name" value="WD40_repeat_dom_sf"/>
</dbReference>
<evidence type="ECO:0000259" key="5">
    <source>
        <dbReference type="Pfam" id="PF08366"/>
    </source>
</evidence>
<keyword evidence="2" id="KW-0268">Exocytosis</keyword>
<accession>A0A820YQS6</accession>
<organism evidence="6 7">
    <name type="scientific">Rotaria socialis</name>
    <dbReference type="NCBI Taxonomy" id="392032"/>
    <lineage>
        <taxon>Eukaryota</taxon>
        <taxon>Metazoa</taxon>
        <taxon>Spiralia</taxon>
        <taxon>Gnathifera</taxon>
        <taxon>Rotifera</taxon>
        <taxon>Eurotatoria</taxon>
        <taxon>Bdelloidea</taxon>
        <taxon>Philodinida</taxon>
        <taxon>Philodinidae</taxon>
        <taxon>Rotaria</taxon>
    </lineage>
</organism>